<dbReference type="Proteomes" id="UP000827806">
    <property type="component" value="Segment"/>
</dbReference>
<protein>
    <submittedName>
        <fullName evidence="1">Uncharacterized protein</fullName>
    </submittedName>
</protein>
<evidence type="ECO:0000313" key="2">
    <source>
        <dbReference type="Proteomes" id="UP000827806"/>
    </source>
</evidence>
<gene>
    <name evidence="1" type="ORF">pEaSNUABM35_00214</name>
</gene>
<keyword evidence="2" id="KW-1185">Reference proteome</keyword>
<sequence length="343" mass="38985">MIKKKASITPKKVSQQFVYPESLPVADFLHMYELYCHRNLLLADVGYRTWPDVTIEEAYAKVVESGISMDDVIYDSSHISESFKQTRKLFADLGAGKLSPDDLKSAFIERKCNLGYAIPLILQFCPDLMTHGADLRLTFAYSWAACLKEKLIAETRAAKQAERHAADTPSYRGKLVTFEIECSLAQAADMEDYLKIRVEAYNYWSEHLKKALKDKRRVTAGAPDSKVITEFRKQYEGDIPRSLIKRSMHHAMSDWQKWLDAKRQHGKHPSMISKKSLNSVSLSSSYSINDMGTTLTFGEIKNIPIIGVTSGELDLTKEFKYLIVNARVSKKTLVYTVTGQYKK</sequence>
<accession>A0AAE8C3N4</accession>
<proteinExistence type="predicted"/>
<reference evidence="1 2" key="1">
    <citation type="submission" date="2021-06" db="EMBL/GenBank/DDBJ databases">
        <title>Complete genome sequence of Erwinia phage pEa_SNUABM_35.</title>
        <authorList>
            <person name="Kim S.G."/>
            <person name="Park S.C."/>
        </authorList>
    </citation>
    <scope>NUCLEOTIDE SEQUENCE [LARGE SCALE GENOMIC DNA]</scope>
</reference>
<name>A0AAE8C3N4_9CAUD</name>
<evidence type="ECO:0000313" key="1">
    <source>
        <dbReference type="EMBL" id="QZE60131.1"/>
    </source>
</evidence>
<dbReference type="EMBL" id="MZ443788">
    <property type="protein sequence ID" value="QZE60131.1"/>
    <property type="molecule type" value="Genomic_DNA"/>
</dbReference>
<organism evidence="1 2">
    <name type="scientific">Erwinia phage pEa_SNUABM_35</name>
    <dbReference type="NCBI Taxonomy" id="2869557"/>
    <lineage>
        <taxon>Viruses</taxon>
        <taxon>Duplodnaviria</taxon>
        <taxon>Heunggongvirae</taxon>
        <taxon>Uroviricota</taxon>
        <taxon>Caudoviricetes</taxon>
        <taxon>Alexandravirus</taxon>
        <taxon>Alexandravirus SNUABM35</taxon>
    </lineage>
</organism>